<proteinExistence type="predicted"/>
<reference evidence="1" key="1">
    <citation type="submission" date="2022-09" db="EMBL/GenBank/DDBJ databases">
        <title>A Global Phylogenomic Analysis of the Shiitake Genus Lentinula.</title>
        <authorList>
            <consortium name="DOE Joint Genome Institute"/>
            <person name="Sierra-Patev S."/>
            <person name="Min B."/>
            <person name="Naranjo-Ortiz M."/>
            <person name="Looney B."/>
            <person name="Konkel Z."/>
            <person name="Slot J.C."/>
            <person name="Sakamoto Y."/>
            <person name="Steenwyk J.L."/>
            <person name="Rokas A."/>
            <person name="Carro J."/>
            <person name="Camarero S."/>
            <person name="Ferreira P."/>
            <person name="Molpeceres G."/>
            <person name="Ruiz-Duenas F.J."/>
            <person name="Serrano A."/>
            <person name="Henrissat B."/>
            <person name="Drula E."/>
            <person name="Hughes K.W."/>
            <person name="Mata J.L."/>
            <person name="Ishikawa N.K."/>
            <person name="Vargas-Isla R."/>
            <person name="Ushijima S."/>
            <person name="Smith C.A."/>
            <person name="Ahrendt S."/>
            <person name="Andreopoulos W."/>
            <person name="He G."/>
            <person name="Labutti K."/>
            <person name="Lipzen A."/>
            <person name="Ng V."/>
            <person name="Riley R."/>
            <person name="Sandor L."/>
            <person name="Barry K."/>
            <person name="Martinez A.T."/>
            <person name="Xiao Y."/>
            <person name="Gibbons J.G."/>
            <person name="Terashima K."/>
            <person name="Grigoriev I.V."/>
            <person name="Hibbett D.S."/>
        </authorList>
    </citation>
    <scope>NUCLEOTIDE SEQUENCE</scope>
    <source>
        <strain evidence="1">TMI1499</strain>
    </source>
</reference>
<accession>A0ACC1TVE5</accession>
<protein>
    <submittedName>
        <fullName evidence="1">Uncharacterized protein</fullName>
    </submittedName>
</protein>
<evidence type="ECO:0000313" key="2">
    <source>
        <dbReference type="Proteomes" id="UP001163835"/>
    </source>
</evidence>
<comment type="caution">
    <text evidence="1">The sequence shown here is derived from an EMBL/GenBank/DDBJ whole genome shotgun (WGS) entry which is preliminary data.</text>
</comment>
<organism evidence="1 2">
    <name type="scientific">Lentinula aff. lateritia</name>
    <dbReference type="NCBI Taxonomy" id="2804960"/>
    <lineage>
        <taxon>Eukaryota</taxon>
        <taxon>Fungi</taxon>
        <taxon>Dikarya</taxon>
        <taxon>Basidiomycota</taxon>
        <taxon>Agaricomycotina</taxon>
        <taxon>Agaricomycetes</taxon>
        <taxon>Agaricomycetidae</taxon>
        <taxon>Agaricales</taxon>
        <taxon>Marasmiineae</taxon>
        <taxon>Omphalotaceae</taxon>
        <taxon>Lentinula</taxon>
    </lineage>
</organism>
<evidence type="ECO:0000313" key="1">
    <source>
        <dbReference type="EMBL" id="KAJ3808603.1"/>
    </source>
</evidence>
<gene>
    <name evidence="1" type="ORF">F5876DRAFT_45678</name>
</gene>
<dbReference type="EMBL" id="MU795211">
    <property type="protein sequence ID" value="KAJ3808603.1"/>
    <property type="molecule type" value="Genomic_DNA"/>
</dbReference>
<dbReference type="Proteomes" id="UP001163835">
    <property type="component" value="Unassembled WGS sequence"/>
</dbReference>
<name>A0ACC1TVE5_9AGAR</name>
<keyword evidence="2" id="KW-1185">Reference proteome</keyword>
<sequence length="1006" mass="108724">MVGFLLPLSLLAGIASASSVVNRGTFASPKTGVKWRYWIEDASVDIDTLRSDIGEMARLGSSGFELLSYQSYGSVLSFTGLITIDPTDFAFGSDRFVDVAASAVQAAMDNNLTIDFALGPVEGAGVPVLPEDVDMEGMNTELVFGSHFLAAGESFNGPIPQPEIFPFLRFDGTVASANISQMRLVSVIGAQVVEGANISSTRVSLDFDTVQDLTSQVQSSGDSITVSWTPPSNGTNVILSYFSRRNGYPEARPGFNGPEPNKPGSWGSWAVDHFSVKGFNISATFIENNLLSNADIAEMLALPGVGQYMWEDSMEYQAQLFWTDTFSERFLERHGYEINITLPVLHTLPSSKLTLIPLTIDVYTHRINLKDAQTTPNQTFDYGTSFDWEKFTEDYQDTLTSLYIDYMGNFSEWARSIGMSFSNQPAYNLQLDTAASAAIPDTPEIESFGVPTIDEARQLSGGVHLGNRTIFSSETGARVEEANVIRMVELLQDANAQYAAGVNVVMIHGFPYSGNHANTTWPGITTFGYYFADMHGPRMPAWDYYKEYLDYLARTQYVLQAGVAKVDLGIYRKGYNIVTPPPYTGTSLLISSGYTYEYVSPENLKLPGVTVSDSRLAPAGPAYKAFILGRQDNITVDAAQRLVDYAQNGLPVIVVGDVPSDIPGFETGNASMVQVQSLMSQLTAEATVVVVEDESDVPSALVSLGVLPAVAADPPSATLYSVVREVDNNDSETRTAYFFLFNQGTSAINFTLTLNPGFEGSPFALDPWSGEVRPVVLYSNSSSGNISIPEISLAPSQTALFAVTSSDSLEGVPISNGHLVSADPNVTAVALTTSSPSSSQQFELRSQDEGMKQFVTEASESISAIFSLENETSRVLDGWRLNVTAWTPPQNLSDYKSVLIPQSAIDLTQGLVPWSSIEGLTNISGVGTYSTSFEWSHGDDGAVGLLLDFGEVFHTLKARLNDKQVATADPTHPVVDISKLVVNGTNTIIVDVASTLLNAVNAVSLE</sequence>